<reference evidence="2" key="1">
    <citation type="submission" date="2014-12" db="EMBL/GenBank/DDBJ databases">
        <title>Genome Sequence of Valsa Canker Pathogens Uncovers a Specific Adaption of Colonization on Woody Bark.</title>
        <authorList>
            <person name="Yin Z."/>
            <person name="Liu H."/>
            <person name="Gao X."/>
            <person name="Li Z."/>
            <person name="Song N."/>
            <person name="Ke X."/>
            <person name="Dai Q."/>
            <person name="Wu Y."/>
            <person name="Sun Y."/>
            <person name="Xu J.-R."/>
            <person name="Kang Z.K."/>
            <person name="Wang L."/>
            <person name="Huang L."/>
        </authorList>
    </citation>
    <scope>NUCLEOTIDE SEQUENCE [LARGE SCALE GENOMIC DNA]</scope>
    <source>
        <strain evidence="2">SXYL134</strain>
    </source>
</reference>
<protein>
    <submittedName>
        <fullName evidence="1">Uncharacterized protein</fullName>
    </submittedName>
</protein>
<evidence type="ECO:0000313" key="2">
    <source>
        <dbReference type="Proteomes" id="UP000078576"/>
    </source>
</evidence>
<organism evidence="1 2">
    <name type="scientific">Cytospora mali</name>
    <name type="common">Apple Valsa canker fungus</name>
    <name type="synonym">Valsa mali</name>
    <dbReference type="NCBI Taxonomy" id="578113"/>
    <lineage>
        <taxon>Eukaryota</taxon>
        <taxon>Fungi</taxon>
        <taxon>Dikarya</taxon>
        <taxon>Ascomycota</taxon>
        <taxon>Pezizomycotina</taxon>
        <taxon>Sordariomycetes</taxon>
        <taxon>Sordariomycetidae</taxon>
        <taxon>Diaporthales</taxon>
        <taxon>Cytosporaceae</taxon>
        <taxon>Cytospora</taxon>
    </lineage>
</organism>
<gene>
    <name evidence="1" type="ORF">VP1G_10698</name>
</gene>
<proteinExistence type="predicted"/>
<name>A0A194USM7_CYTMA</name>
<dbReference type="Proteomes" id="UP000078576">
    <property type="component" value="Unassembled WGS sequence"/>
</dbReference>
<dbReference type="OrthoDB" id="5237443at2759"/>
<dbReference type="EMBL" id="KN714675">
    <property type="protein sequence ID" value="KUI54631.1"/>
    <property type="molecule type" value="Genomic_DNA"/>
</dbReference>
<keyword evidence="2" id="KW-1185">Reference proteome</keyword>
<evidence type="ECO:0000313" key="1">
    <source>
        <dbReference type="EMBL" id="KUI54631.1"/>
    </source>
</evidence>
<sequence length="106" mass="12476">MVKPIEEVKKVLEDERGFPKGYSLKTWIEKLGDLKIRKNVTRQEWHIIWQHVQPYLEDPTRLRGDLKLKRTKATVAISAHCRKHNWNKAWKDMKSAGAVGQPFEGR</sequence>
<dbReference type="AlphaFoldDB" id="A0A194USM7"/>
<accession>A0A194USM7</accession>